<keyword evidence="3" id="KW-1003">Cell membrane</keyword>
<dbReference type="Proteomes" id="UP001196068">
    <property type="component" value="Unassembled WGS sequence"/>
</dbReference>
<evidence type="ECO:0000313" key="9">
    <source>
        <dbReference type="EMBL" id="MBR0654979.1"/>
    </source>
</evidence>
<feature type="transmembrane region" description="Helical" evidence="7">
    <location>
        <begin position="432"/>
        <end position="452"/>
    </location>
</feature>
<proteinExistence type="predicted"/>
<keyword evidence="5 7" id="KW-1133">Transmembrane helix</keyword>
<feature type="transmembrane region" description="Helical" evidence="7">
    <location>
        <begin position="134"/>
        <end position="152"/>
    </location>
</feature>
<keyword evidence="2" id="KW-0813">Transport</keyword>
<dbReference type="InterPro" id="IPR011701">
    <property type="entry name" value="MFS"/>
</dbReference>
<dbReference type="EMBL" id="JAAEDH010000007">
    <property type="protein sequence ID" value="MBR0654979.1"/>
    <property type="molecule type" value="Genomic_DNA"/>
</dbReference>
<keyword evidence="10" id="KW-1185">Reference proteome</keyword>
<accession>A0AAF1JW67</accession>
<feature type="transmembrane region" description="Helical" evidence="7">
    <location>
        <begin position="101"/>
        <end position="122"/>
    </location>
</feature>
<feature type="transmembrane region" description="Helical" evidence="7">
    <location>
        <begin position="325"/>
        <end position="347"/>
    </location>
</feature>
<dbReference type="InterPro" id="IPR020846">
    <property type="entry name" value="MFS_dom"/>
</dbReference>
<evidence type="ECO:0000256" key="3">
    <source>
        <dbReference type="ARBA" id="ARBA00022475"/>
    </source>
</evidence>
<dbReference type="CDD" id="cd17503">
    <property type="entry name" value="MFS_LmrB_MDR_like"/>
    <property type="match status" value="1"/>
</dbReference>
<evidence type="ECO:0000259" key="8">
    <source>
        <dbReference type="PROSITE" id="PS50850"/>
    </source>
</evidence>
<feature type="transmembrane region" description="Helical" evidence="7">
    <location>
        <begin position="353"/>
        <end position="379"/>
    </location>
</feature>
<reference evidence="9" key="2">
    <citation type="journal article" date="2021" name="Syst. Appl. Microbiol.">
        <title>Roseomonas hellenica sp. nov., isolated from roots of wild-growing Alkanna tinctoria.</title>
        <authorList>
            <person name="Rat A."/>
            <person name="Naranjo H.D."/>
            <person name="Lebbe L."/>
            <person name="Cnockaert M."/>
            <person name="Krigas N."/>
            <person name="Grigoriadou K."/>
            <person name="Maloupa E."/>
            <person name="Willems A."/>
        </authorList>
    </citation>
    <scope>NUCLEOTIDE SEQUENCE</scope>
    <source>
        <strain evidence="9">LMG 28251</strain>
    </source>
</reference>
<feature type="transmembrane region" description="Helical" evidence="7">
    <location>
        <begin position="76"/>
        <end position="95"/>
    </location>
</feature>
<dbReference type="Gene3D" id="1.20.1250.20">
    <property type="entry name" value="MFS general substrate transporter like domains"/>
    <property type="match status" value="1"/>
</dbReference>
<evidence type="ECO:0000256" key="4">
    <source>
        <dbReference type="ARBA" id="ARBA00022692"/>
    </source>
</evidence>
<feature type="transmembrane region" description="Helical" evidence="7">
    <location>
        <begin position="400"/>
        <end position="420"/>
    </location>
</feature>
<evidence type="ECO:0000256" key="1">
    <source>
        <dbReference type="ARBA" id="ARBA00004651"/>
    </source>
</evidence>
<dbReference type="GO" id="GO:0005886">
    <property type="term" value="C:plasma membrane"/>
    <property type="evidence" value="ECO:0007669"/>
    <property type="project" value="UniProtKB-SubCell"/>
</dbReference>
<evidence type="ECO:0000256" key="5">
    <source>
        <dbReference type="ARBA" id="ARBA00022989"/>
    </source>
</evidence>
<protein>
    <submittedName>
        <fullName evidence="9">DHA2 family efflux MFS transporter permease subunit</fullName>
    </submittedName>
</protein>
<evidence type="ECO:0000256" key="2">
    <source>
        <dbReference type="ARBA" id="ARBA00022448"/>
    </source>
</evidence>
<evidence type="ECO:0000256" key="6">
    <source>
        <dbReference type="ARBA" id="ARBA00023136"/>
    </source>
</evidence>
<dbReference type="RefSeq" id="WP_211873818.1">
    <property type="nucleotide sequence ID" value="NZ_JAAEDH010000007.1"/>
</dbReference>
<feature type="transmembrane region" description="Helical" evidence="7">
    <location>
        <begin position="225"/>
        <end position="242"/>
    </location>
</feature>
<dbReference type="GO" id="GO:0022857">
    <property type="term" value="F:transmembrane transporter activity"/>
    <property type="evidence" value="ECO:0007669"/>
    <property type="project" value="InterPro"/>
</dbReference>
<feature type="domain" description="Major facilitator superfamily (MFS) profile" evidence="8">
    <location>
        <begin position="10"/>
        <end position="456"/>
    </location>
</feature>
<sequence length="464" mass="47736">MIHRGDPRLTAAIVASALFMQNLDGSAVNTALPAMAREFATEPAHMSAAVTAYLVSLTVFIPASGWVADRFGAKRIFLMAIVLFVGSSILCGAAGSFSQLVAARILQGVGGAMMIPVGRLLLLRGVRKDQLLTATAWLTTPAVLGPVIGPPLGGLLTDALSWRWVFWINIPVGIIGLIAAWRLIPRPEQGPPPKLDAVGLLLVGATLASGMIGIETAGRHILPDYGWLVALALSAVLGIAAVRHLKRVVQPAIDLTLLRVPTFHVAAVAGTVFRIAAGASPFLLALTLQIGFGWSATQSGLVAFATALGAFSMKPLARPLLRQFGFRNVVLGNGLVAAVGLGVGALFSPAWPAVAIFIVLAIGGLSRSLQFTAYNTLAFADLPPERLSAGTSFYGTAQQLPQALGVVLASAAIGVSAALAGRGAGGLADFAVGFWVAGAVALLAIPLAWGLARDAAAEVSGHRG</sequence>
<dbReference type="NCBIfam" id="TIGR00711">
    <property type="entry name" value="efflux_EmrB"/>
    <property type="match status" value="1"/>
</dbReference>
<dbReference type="SUPFAM" id="SSF103473">
    <property type="entry name" value="MFS general substrate transporter"/>
    <property type="match status" value="1"/>
</dbReference>
<reference evidence="9" key="1">
    <citation type="submission" date="2020-01" db="EMBL/GenBank/DDBJ databases">
        <authorList>
            <person name="Rat A."/>
        </authorList>
    </citation>
    <scope>NUCLEOTIDE SEQUENCE</scope>
    <source>
        <strain evidence="9">LMG 28251</strain>
    </source>
</reference>
<dbReference type="InterPro" id="IPR004638">
    <property type="entry name" value="EmrB-like"/>
</dbReference>
<comment type="caution">
    <text evidence="9">The sequence shown here is derived from an EMBL/GenBank/DDBJ whole genome shotgun (WGS) entry which is preliminary data.</text>
</comment>
<comment type="subcellular location">
    <subcellularLocation>
        <location evidence="1">Cell membrane</location>
        <topology evidence="1">Multi-pass membrane protein</topology>
    </subcellularLocation>
</comment>
<feature type="transmembrane region" description="Helical" evidence="7">
    <location>
        <begin position="292"/>
        <end position="313"/>
    </location>
</feature>
<dbReference type="PROSITE" id="PS50850">
    <property type="entry name" value="MFS"/>
    <property type="match status" value="1"/>
</dbReference>
<keyword evidence="4 7" id="KW-0812">Transmembrane</keyword>
<organism evidence="9 10">
    <name type="scientific">Plastoroseomonas arctica</name>
    <dbReference type="NCBI Taxonomy" id="1509237"/>
    <lineage>
        <taxon>Bacteria</taxon>
        <taxon>Pseudomonadati</taxon>
        <taxon>Pseudomonadota</taxon>
        <taxon>Alphaproteobacteria</taxon>
        <taxon>Acetobacterales</taxon>
        <taxon>Acetobacteraceae</taxon>
        <taxon>Plastoroseomonas</taxon>
    </lineage>
</organism>
<dbReference type="PANTHER" id="PTHR42718">
    <property type="entry name" value="MAJOR FACILITATOR SUPERFAMILY MULTIDRUG TRANSPORTER MFSC"/>
    <property type="match status" value="1"/>
</dbReference>
<evidence type="ECO:0000256" key="7">
    <source>
        <dbReference type="SAM" id="Phobius"/>
    </source>
</evidence>
<dbReference type="AlphaFoldDB" id="A0AAF1JW67"/>
<evidence type="ECO:0000313" key="10">
    <source>
        <dbReference type="Proteomes" id="UP001196068"/>
    </source>
</evidence>
<gene>
    <name evidence="9" type="ORF">GXW79_07800</name>
</gene>
<dbReference type="Gene3D" id="1.20.1720.10">
    <property type="entry name" value="Multidrug resistance protein D"/>
    <property type="match status" value="1"/>
</dbReference>
<keyword evidence="6 7" id="KW-0472">Membrane</keyword>
<dbReference type="Pfam" id="PF07690">
    <property type="entry name" value="MFS_1"/>
    <property type="match status" value="1"/>
</dbReference>
<dbReference type="InterPro" id="IPR036259">
    <property type="entry name" value="MFS_trans_sf"/>
</dbReference>
<feature type="transmembrane region" description="Helical" evidence="7">
    <location>
        <begin position="263"/>
        <end position="286"/>
    </location>
</feature>
<name>A0AAF1JW67_9PROT</name>
<feature type="transmembrane region" description="Helical" evidence="7">
    <location>
        <begin position="164"/>
        <end position="183"/>
    </location>
</feature>
<feature type="transmembrane region" description="Helical" evidence="7">
    <location>
        <begin position="195"/>
        <end position="213"/>
    </location>
</feature>
<feature type="transmembrane region" description="Helical" evidence="7">
    <location>
        <begin position="46"/>
        <end position="64"/>
    </location>
</feature>
<dbReference type="PANTHER" id="PTHR42718:SF46">
    <property type="entry name" value="BLR6921 PROTEIN"/>
    <property type="match status" value="1"/>
</dbReference>